<proteinExistence type="predicted"/>
<feature type="domain" description="Histidine kinase/HSP90-like ATPase" evidence="2">
    <location>
        <begin position="2"/>
        <end position="115"/>
    </location>
</feature>
<protein>
    <recommendedName>
        <fullName evidence="2">Histidine kinase/HSP90-like ATPase domain-containing protein</fullName>
    </recommendedName>
</protein>
<keyword evidence="1" id="KW-0418">Kinase</keyword>
<keyword evidence="4" id="KW-1185">Reference proteome</keyword>
<keyword evidence="1" id="KW-0723">Serine/threonine-protein kinase</keyword>
<dbReference type="OrthoDB" id="3852691at2"/>
<sequence length="125" mass="13375">MPAADTSPAEARRRTRGQLMAWAATQETRENAALVISELVTNALRHTESATIGCELRAGGPLLRVAVAGAGQGPDRRVRQADRDDEGGRGLPLVCALARMWGVRRGLAGEGHVVWADLPLGRTER</sequence>
<accession>A0A1W7D503</accession>
<dbReference type="AlphaFoldDB" id="A0A1W7D503"/>
<dbReference type="KEGG" id="smao:CAG99_00205"/>
<dbReference type="Gene3D" id="3.30.565.10">
    <property type="entry name" value="Histidine kinase-like ATPase, C-terminal domain"/>
    <property type="match status" value="1"/>
</dbReference>
<keyword evidence="1" id="KW-0808">Transferase</keyword>
<organism evidence="3 4">
    <name type="scientific">Streptomyces marincola</name>
    <dbReference type="NCBI Taxonomy" id="2878388"/>
    <lineage>
        <taxon>Bacteria</taxon>
        <taxon>Bacillati</taxon>
        <taxon>Actinomycetota</taxon>
        <taxon>Actinomycetes</taxon>
        <taxon>Kitasatosporales</taxon>
        <taxon>Streptomycetaceae</taxon>
        <taxon>Streptomyces</taxon>
    </lineage>
</organism>
<dbReference type="InterPro" id="IPR050267">
    <property type="entry name" value="Anti-sigma-factor_SerPK"/>
</dbReference>
<name>A0A1W7D503_9ACTN</name>
<evidence type="ECO:0000256" key="1">
    <source>
        <dbReference type="ARBA" id="ARBA00022527"/>
    </source>
</evidence>
<dbReference type="SUPFAM" id="SSF55874">
    <property type="entry name" value="ATPase domain of HSP90 chaperone/DNA topoisomerase II/histidine kinase"/>
    <property type="match status" value="1"/>
</dbReference>
<evidence type="ECO:0000259" key="2">
    <source>
        <dbReference type="Pfam" id="PF13581"/>
    </source>
</evidence>
<dbReference type="InterPro" id="IPR003594">
    <property type="entry name" value="HATPase_dom"/>
</dbReference>
<reference evidence="3 4" key="1">
    <citation type="submission" date="2017-05" db="EMBL/GenBank/DDBJ databases">
        <title>Complete genome sequence of Streptomyces sp. SCSIO 03032 revealed the diverse biosynthetic pathways for its bioactive secondary metabolites.</title>
        <authorList>
            <person name="Ma L."/>
            <person name="Zhu Y."/>
            <person name="Zhang W."/>
            <person name="Zhang G."/>
            <person name="Tian X."/>
            <person name="Zhang S."/>
            <person name="Zhang C."/>
        </authorList>
    </citation>
    <scope>NUCLEOTIDE SEQUENCE [LARGE SCALE GENOMIC DNA]</scope>
    <source>
        <strain evidence="3 4">SCSIO 03032</strain>
    </source>
</reference>
<dbReference type="Pfam" id="PF13581">
    <property type="entry name" value="HATPase_c_2"/>
    <property type="match status" value="1"/>
</dbReference>
<dbReference type="InterPro" id="IPR036890">
    <property type="entry name" value="HATPase_C_sf"/>
</dbReference>
<dbReference type="GO" id="GO:0004674">
    <property type="term" value="F:protein serine/threonine kinase activity"/>
    <property type="evidence" value="ECO:0007669"/>
    <property type="project" value="UniProtKB-KW"/>
</dbReference>
<dbReference type="PANTHER" id="PTHR35526:SF3">
    <property type="entry name" value="ANTI-SIGMA-F FACTOR RSBW"/>
    <property type="match status" value="1"/>
</dbReference>
<gene>
    <name evidence="3" type="ORF">CAG99_00205</name>
</gene>
<dbReference type="Proteomes" id="UP000194218">
    <property type="component" value="Chromosome"/>
</dbReference>
<evidence type="ECO:0000313" key="4">
    <source>
        <dbReference type="Proteomes" id="UP000194218"/>
    </source>
</evidence>
<dbReference type="PANTHER" id="PTHR35526">
    <property type="entry name" value="ANTI-SIGMA-F FACTOR RSBW-RELATED"/>
    <property type="match status" value="1"/>
</dbReference>
<evidence type="ECO:0000313" key="3">
    <source>
        <dbReference type="EMBL" id="ARQ72075.1"/>
    </source>
</evidence>
<dbReference type="CDD" id="cd16936">
    <property type="entry name" value="HATPase_RsbW-like"/>
    <property type="match status" value="1"/>
</dbReference>
<dbReference type="EMBL" id="CP021121">
    <property type="protein sequence ID" value="ARQ72075.1"/>
    <property type="molecule type" value="Genomic_DNA"/>
</dbReference>